<protein>
    <submittedName>
        <fullName evidence="1">Uncharacterized protein</fullName>
    </submittedName>
</protein>
<evidence type="ECO:0000313" key="2">
    <source>
        <dbReference type="Proteomes" id="UP000184212"/>
    </source>
</evidence>
<dbReference type="Proteomes" id="UP000184212">
    <property type="component" value="Unassembled WGS sequence"/>
</dbReference>
<organism evidence="1 2">
    <name type="scientific">Chryseolinea serpens</name>
    <dbReference type="NCBI Taxonomy" id="947013"/>
    <lineage>
        <taxon>Bacteria</taxon>
        <taxon>Pseudomonadati</taxon>
        <taxon>Bacteroidota</taxon>
        <taxon>Cytophagia</taxon>
        <taxon>Cytophagales</taxon>
        <taxon>Fulvivirgaceae</taxon>
        <taxon>Chryseolinea</taxon>
    </lineage>
</organism>
<reference evidence="1 2" key="1">
    <citation type="submission" date="2016-11" db="EMBL/GenBank/DDBJ databases">
        <authorList>
            <person name="Jaros S."/>
            <person name="Januszkiewicz K."/>
            <person name="Wedrychowicz H."/>
        </authorList>
    </citation>
    <scope>NUCLEOTIDE SEQUENCE [LARGE SCALE GENOMIC DNA]</scope>
    <source>
        <strain evidence="1 2">DSM 24574</strain>
    </source>
</reference>
<dbReference type="STRING" id="947013.SAMN04488109_5224"/>
<accession>A0A1M5VMI3</accession>
<evidence type="ECO:0000313" key="1">
    <source>
        <dbReference type="EMBL" id="SHH76449.1"/>
    </source>
</evidence>
<dbReference type="EMBL" id="FQWQ01000004">
    <property type="protein sequence ID" value="SHH76449.1"/>
    <property type="molecule type" value="Genomic_DNA"/>
</dbReference>
<gene>
    <name evidence="1" type="ORF">SAMN04488109_5224</name>
</gene>
<dbReference type="AlphaFoldDB" id="A0A1M5VMI3"/>
<keyword evidence="2" id="KW-1185">Reference proteome</keyword>
<sequence>MIGGLSCVLPVGVRDGFVRLVWRVSAGAAFEPPSFAKASAGKQSCGFH</sequence>
<proteinExistence type="predicted"/>
<name>A0A1M5VMI3_9BACT</name>